<protein>
    <submittedName>
        <fullName evidence="2">Uncharacterized protein</fullName>
    </submittedName>
</protein>
<keyword evidence="3" id="KW-1185">Reference proteome</keyword>
<dbReference type="EMBL" id="JALJOV010000046">
    <property type="protein sequence ID" value="KAK9868090.1"/>
    <property type="molecule type" value="Genomic_DNA"/>
</dbReference>
<reference evidence="2 3" key="1">
    <citation type="journal article" date="2024" name="Nat. Commun.">
        <title>Phylogenomics reveals the evolutionary origins of lichenization in chlorophyte algae.</title>
        <authorList>
            <person name="Puginier C."/>
            <person name="Libourel C."/>
            <person name="Otte J."/>
            <person name="Skaloud P."/>
            <person name="Haon M."/>
            <person name="Grisel S."/>
            <person name="Petersen M."/>
            <person name="Berrin J.G."/>
            <person name="Delaux P.M."/>
            <person name="Dal Grande F."/>
            <person name="Keller J."/>
        </authorList>
    </citation>
    <scope>NUCLEOTIDE SEQUENCE [LARGE SCALE GENOMIC DNA]</scope>
    <source>
        <strain evidence="2 3">SAG 2523</strain>
    </source>
</reference>
<comment type="caution">
    <text evidence="2">The sequence shown here is derived from an EMBL/GenBank/DDBJ whole genome shotgun (WGS) entry which is preliminary data.</text>
</comment>
<proteinExistence type="predicted"/>
<evidence type="ECO:0000313" key="3">
    <source>
        <dbReference type="Proteomes" id="UP001485043"/>
    </source>
</evidence>
<sequence>MAGSFVAAKGFIALNNLGGSSTPSSGPPAPGGPNKSSKTEGGRGGTGSSHYGGRVDVTKTINEIKFCLSATDSSVKTADQVPKVENLILTGQKQINNNLNLAVGYDAGVQNVLVSVAGDTDVSGKKVNAKATWFSVGNQVRGEASAQLDSRNSIWGSYTLNDTANVANSTFNTIKEREGFIISPFTIPISTSAVKYTLEKDGYKVEPAFDIATRNPYLSVEKYLSDKNVMAKASYAFREETAMVEFGYRPEEKDFPLAKTYVKGPVGQQGVGPFSIGFILDKTIEL</sequence>
<accession>A0AAW1TEV1</accession>
<dbReference type="Proteomes" id="UP001485043">
    <property type="component" value="Unassembled WGS sequence"/>
</dbReference>
<evidence type="ECO:0000313" key="2">
    <source>
        <dbReference type="EMBL" id="KAK9868090.1"/>
    </source>
</evidence>
<dbReference type="AlphaFoldDB" id="A0AAW1TEV1"/>
<name>A0AAW1TEV1_9CHLO</name>
<gene>
    <name evidence="2" type="ORF">WJX84_010366</name>
</gene>
<evidence type="ECO:0000256" key="1">
    <source>
        <dbReference type="SAM" id="MobiDB-lite"/>
    </source>
</evidence>
<feature type="region of interest" description="Disordered" evidence="1">
    <location>
        <begin position="19"/>
        <end position="54"/>
    </location>
</feature>
<organism evidence="2 3">
    <name type="scientific">Apatococcus fuscideae</name>
    <dbReference type="NCBI Taxonomy" id="2026836"/>
    <lineage>
        <taxon>Eukaryota</taxon>
        <taxon>Viridiplantae</taxon>
        <taxon>Chlorophyta</taxon>
        <taxon>core chlorophytes</taxon>
        <taxon>Trebouxiophyceae</taxon>
        <taxon>Chlorellales</taxon>
        <taxon>Chlorellaceae</taxon>
        <taxon>Apatococcus</taxon>
    </lineage>
</organism>